<dbReference type="OrthoDB" id="10261749at2759"/>
<accession>A0A4U0UHT2</accession>
<protein>
    <recommendedName>
        <fullName evidence="4">Phosphoglycerate mutase-like protein</fullName>
    </recommendedName>
</protein>
<dbReference type="CDD" id="cd07067">
    <property type="entry name" value="HP_PGM_like"/>
    <property type="match status" value="1"/>
</dbReference>
<dbReference type="PANTHER" id="PTHR46192">
    <property type="entry name" value="BROAD-RANGE ACID PHOSPHATASE DET1"/>
    <property type="match status" value="1"/>
</dbReference>
<feature type="region of interest" description="Disordered" evidence="1">
    <location>
        <begin position="89"/>
        <end position="115"/>
    </location>
</feature>
<proteinExistence type="predicted"/>
<dbReference type="InterPro" id="IPR052765">
    <property type="entry name" value="PGM-Related"/>
</dbReference>
<evidence type="ECO:0000256" key="1">
    <source>
        <dbReference type="SAM" id="MobiDB-lite"/>
    </source>
</evidence>
<feature type="compositionally biased region" description="Basic and acidic residues" evidence="1">
    <location>
        <begin position="89"/>
        <end position="99"/>
    </location>
</feature>
<name>A0A4U0UHT2_9PEZI</name>
<dbReference type="Gene3D" id="3.40.50.1240">
    <property type="entry name" value="Phosphoglycerate mutase-like"/>
    <property type="match status" value="1"/>
</dbReference>
<sequence>MGKPRLIILIRHAQSEGNKNREVHQVVPDHRVKLTDEGWRQAEEAGRRLRTLLHPDDTLQIYTSPYRRTRETTEGILSTLTAKTDYEYNYDRGNHHDENQTNTPAPPTSPSPFSRSKIKVYEEPRLREQDFGNFQPGADEMERMWAERADYGHFFYRIPNGESAADAYDRISGFNESLWRQFGEDDFPSVCVLVTHGLMSRVFLMKWYHWSVEYFEDLRNVNHCEFVVMRRREENGRYALQNQLRTWSELKRLRALEAKGERRVVGNPLRRNTLSAFLKHEDRGEGEGVKGVVAVEGAPMSGEASGAVRQRTATEPALDGLDGSADTAESNSTKPLLHPTLDTSGSNSGTTTPHEMPDESSYFERTPTASAGADPIPRGGPRALAQALRRPLPQRKATPEDVERWVRESGMGRGRLADGLGDEPAERVEEEVGVGMGGN</sequence>
<reference evidence="2 3" key="1">
    <citation type="submission" date="2017-03" db="EMBL/GenBank/DDBJ databases">
        <title>Genomes of endolithic fungi from Antarctica.</title>
        <authorList>
            <person name="Coleine C."/>
            <person name="Masonjones S."/>
            <person name="Stajich J.E."/>
        </authorList>
    </citation>
    <scope>NUCLEOTIDE SEQUENCE [LARGE SCALE GENOMIC DNA]</scope>
    <source>
        <strain evidence="2 3">CCFEE 6315</strain>
    </source>
</reference>
<feature type="compositionally biased region" description="Acidic residues" evidence="1">
    <location>
        <begin position="420"/>
        <end position="432"/>
    </location>
</feature>
<feature type="region of interest" description="Disordered" evidence="1">
    <location>
        <begin position="300"/>
        <end position="439"/>
    </location>
</feature>
<dbReference type="InterPro" id="IPR013078">
    <property type="entry name" value="His_Pase_superF_clade-1"/>
</dbReference>
<feature type="compositionally biased region" description="Polar residues" evidence="1">
    <location>
        <begin position="341"/>
        <end position="353"/>
    </location>
</feature>
<dbReference type="Pfam" id="PF00300">
    <property type="entry name" value="His_Phos_1"/>
    <property type="match status" value="2"/>
</dbReference>
<evidence type="ECO:0000313" key="3">
    <source>
        <dbReference type="Proteomes" id="UP000308549"/>
    </source>
</evidence>
<dbReference type="SUPFAM" id="SSF53254">
    <property type="entry name" value="Phosphoglycerate mutase-like"/>
    <property type="match status" value="1"/>
</dbReference>
<dbReference type="Proteomes" id="UP000308549">
    <property type="component" value="Unassembled WGS sequence"/>
</dbReference>
<dbReference type="EMBL" id="NAJL01000001">
    <property type="protein sequence ID" value="TKA34296.1"/>
    <property type="molecule type" value="Genomic_DNA"/>
</dbReference>
<feature type="compositionally biased region" description="Basic and acidic residues" evidence="1">
    <location>
        <begin position="397"/>
        <end position="407"/>
    </location>
</feature>
<comment type="caution">
    <text evidence="2">The sequence shown here is derived from an EMBL/GenBank/DDBJ whole genome shotgun (WGS) entry which is preliminary data.</text>
</comment>
<dbReference type="AlphaFoldDB" id="A0A4U0UHT2"/>
<evidence type="ECO:0000313" key="2">
    <source>
        <dbReference type="EMBL" id="TKA34296.1"/>
    </source>
</evidence>
<gene>
    <name evidence="2" type="ORF">B0A50_00276</name>
</gene>
<evidence type="ECO:0008006" key="4">
    <source>
        <dbReference type="Google" id="ProtNLM"/>
    </source>
</evidence>
<keyword evidence="3" id="KW-1185">Reference proteome</keyword>
<dbReference type="InterPro" id="IPR029033">
    <property type="entry name" value="His_PPase_superfam"/>
</dbReference>
<dbReference type="SMART" id="SM00855">
    <property type="entry name" value="PGAM"/>
    <property type="match status" value="1"/>
</dbReference>
<organism evidence="2 3">
    <name type="scientific">Salinomyces thailandicus</name>
    <dbReference type="NCBI Taxonomy" id="706561"/>
    <lineage>
        <taxon>Eukaryota</taxon>
        <taxon>Fungi</taxon>
        <taxon>Dikarya</taxon>
        <taxon>Ascomycota</taxon>
        <taxon>Pezizomycotina</taxon>
        <taxon>Dothideomycetes</taxon>
        <taxon>Dothideomycetidae</taxon>
        <taxon>Mycosphaerellales</taxon>
        <taxon>Teratosphaeriaceae</taxon>
        <taxon>Salinomyces</taxon>
    </lineage>
</organism>